<dbReference type="Gene3D" id="3.30.70.1990">
    <property type="match status" value="1"/>
</dbReference>
<dbReference type="RefSeq" id="WP_132542851.1">
    <property type="nucleotide sequence ID" value="NZ_SLWY01000012.1"/>
</dbReference>
<dbReference type="AlphaFoldDB" id="A0A4R2LMJ3"/>
<feature type="domain" description="Amine oxidase" evidence="1">
    <location>
        <begin position="10"/>
        <end position="269"/>
    </location>
</feature>
<evidence type="ECO:0000259" key="1">
    <source>
        <dbReference type="Pfam" id="PF01593"/>
    </source>
</evidence>
<dbReference type="Pfam" id="PF01593">
    <property type="entry name" value="Amino_oxidase"/>
    <property type="match status" value="1"/>
</dbReference>
<dbReference type="GO" id="GO:0016491">
    <property type="term" value="F:oxidoreductase activity"/>
    <property type="evidence" value="ECO:0007669"/>
    <property type="project" value="InterPro"/>
</dbReference>
<dbReference type="EMBL" id="SLWY01000012">
    <property type="protein sequence ID" value="TCO80675.1"/>
    <property type="molecule type" value="Genomic_DNA"/>
</dbReference>
<proteinExistence type="predicted"/>
<dbReference type="Proteomes" id="UP000295765">
    <property type="component" value="Unassembled WGS sequence"/>
</dbReference>
<evidence type="ECO:0000313" key="2">
    <source>
        <dbReference type="EMBL" id="TCO80675.1"/>
    </source>
</evidence>
<dbReference type="InterPro" id="IPR002937">
    <property type="entry name" value="Amino_oxidase"/>
</dbReference>
<organism evidence="2 3">
    <name type="scientific">Plasticicumulans lactativorans</name>
    <dbReference type="NCBI Taxonomy" id="1133106"/>
    <lineage>
        <taxon>Bacteria</taxon>
        <taxon>Pseudomonadati</taxon>
        <taxon>Pseudomonadota</taxon>
        <taxon>Gammaproteobacteria</taxon>
        <taxon>Candidatus Competibacteraceae</taxon>
        <taxon>Plasticicumulans</taxon>
    </lineage>
</organism>
<gene>
    <name evidence="2" type="ORF">EV699_11210</name>
</gene>
<dbReference type="OrthoDB" id="20837at2"/>
<dbReference type="PANTHER" id="PTHR42923">
    <property type="entry name" value="PROTOPORPHYRINOGEN OXIDASE"/>
    <property type="match status" value="1"/>
</dbReference>
<dbReference type="InterPro" id="IPR036188">
    <property type="entry name" value="FAD/NAD-bd_sf"/>
</dbReference>
<dbReference type="InterPro" id="IPR050464">
    <property type="entry name" value="Zeta_carotene_desat/Oxidored"/>
</dbReference>
<dbReference type="PANTHER" id="PTHR42923:SF17">
    <property type="entry name" value="AMINE OXIDASE DOMAIN-CONTAINING PROTEIN"/>
    <property type="match status" value="1"/>
</dbReference>
<sequence length="417" mass="46096">MNIAIIGSGISGLTVAHRLHREHALTVFEAADWIGGHTHTVDVRCGGRDYAVDTGFIVFNDRTYPHFIALLDELGVASRPTTMSFSVSCERTGLEYGGSNLNTLFAQRRNLLRPAFYRMLLDILRFNREAPAVLDGPAPGPTLGELLAAGGYGRGLREHYLLPMAAAIWSAGTATLERMPARNFVSFFRNHGLLSVSRRPQWRTVTGGSREYVRRLVAPFAGRIRLGCPVARVTRRSGGVEVKPLGAPAETFDAVVFACHSDQALRLLGDASAAEREILGAIPYQANDVVLHTDARLLPSRPRAQAAWNYHLLAEPQDGVPVTYDMNALQGLDAPRRFCVTLNRTRHIDPREVIARYTYHHPVFTPAAIAAQARRHEISGRQRTWYCGAYWGYGFHEDGVRSALDVVADFTRTRVAA</sequence>
<dbReference type="Gene3D" id="3.50.50.60">
    <property type="entry name" value="FAD/NAD(P)-binding domain"/>
    <property type="match status" value="1"/>
</dbReference>
<dbReference type="SUPFAM" id="SSF51905">
    <property type="entry name" value="FAD/NAD(P)-binding domain"/>
    <property type="match status" value="1"/>
</dbReference>
<reference evidence="2 3" key="1">
    <citation type="submission" date="2019-03" db="EMBL/GenBank/DDBJ databases">
        <title>Genomic Encyclopedia of Type Strains, Phase IV (KMG-IV): sequencing the most valuable type-strain genomes for metagenomic binning, comparative biology and taxonomic classification.</title>
        <authorList>
            <person name="Goeker M."/>
        </authorList>
    </citation>
    <scope>NUCLEOTIDE SEQUENCE [LARGE SCALE GENOMIC DNA]</scope>
    <source>
        <strain evidence="2 3">DSM 25287</strain>
    </source>
</reference>
<accession>A0A4R2LMJ3</accession>
<keyword evidence="3" id="KW-1185">Reference proteome</keyword>
<name>A0A4R2LMJ3_9GAMM</name>
<evidence type="ECO:0000313" key="3">
    <source>
        <dbReference type="Proteomes" id="UP000295765"/>
    </source>
</evidence>
<comment type="caution">
    <text evidence="2">The sequence shown here is derived from an EMBL/GenBank/DDBJ whole genome shotgun (WGS) entry which is preliminary data.</text>
</comment>
<dbReference type="FunFam" id="1.10.405.20:FF:000001">
    <property type="entry name" value="Amine oxidase"/>
    <property type="match status" value="1"/>
</dbReference>
<protein>
    <recommendedName>
        <fullName evidence="1">Amine oxidase domain-containing protein</fullName>
    </recommendedName>
</protein>
<dbReference type="Gene3D" id="1.10.405.20">
    <property type="match status" value="1"/>
</dbReference>